<reference evidence="2" key="1">
    <citation type="journal article" date="2012" name="Science">
        <title>Fermentation, hydrogen, and sulfur metabolism in multiple uncultivated bacterial phyla.</title>
        <authorList>
            <person name="Wrighton K.C."/>
            <person name="Thomas B.C."/>
            <person name="Sharon I."/>
            <person name="Miller C.S."/>
            <person name="Castelle C.J."/>
            <person name="VerBerkmoes N.C."/>
            <person name="Wilkins M.J."/>
            <person name="Hettich R.L."/>
            <person name="Lipton M.S."/>
            <person name="Williams K.H."/>
            <person name="Long P.E."/>
            <person name="Banfield J.F."/>
        </authorList>
    </citation>
    <scope>NUCLEOTIDE SEQUENCE [LARGE SCALE GENOMIC DNA]</scope>
</reference>
<keyword evidence="1" id="KW-0812">Transmembrane</keyword>
<gene>
    <name evidence="2" type="ORF">ACD_78C00174G0002</name>
</gene>
<name>K1YCL6_9BACT</name>
<feature type="transmembrane region" description="Helical" evidence="1">
    <location>
        <begin position="59"/>
        <end position="80"/>
    </location>
</feature>
<feature type="transmembrane region" description="Helical" evidence="1">
    <location>
        <begin position="6"/>
        <end position="26"/>
    </location>
</feature>
<evidence type="ECO:0000313" key="2">
    <source>
        <dbReference type="EMBL" id="EKD30043.1"/>
    </source>
</evidence>
<protein>
    <submittedName>
        <fullName evidence="2">Uncharacterized protein</fullName>
    </submittedName>
</protein>
<organism evidence="2">
    <name type="scientific">uncultured bacterium</name>
    <name type="common">gcode 4</name>
    <dbReference type="NCBI Taxonomy" id="1234023"/>
    <lineage>
        <taxon>Bacteria</taxon>
        <taxon>environmental samples</taxon>
    </lineage>
</organism>
<keyword evidence="1" id="KW-0472">Membrane</keyword>
<dbReference type="AlphaFoldDB" id="K1YCL6"/>
<dbReference type="EMBL" id="AMFJ01034174">
    <property type="protein sequence ID" value="EKD30043.1"/>
    <property type="molecule type" value="Genomic_DNA"/>
</dbReference>
<feature type="transmembrane region" description="Helical" evidence="1">
    <location>
        <begin position="92"/>
        <end position="112"/>
    </location>
</feature>
<dbReference type="InterPro" id="IPR043993">
    <property type="entry name" value="T4SS_pilin"/>
</dbReference>
<dbReference type="Pfam" id="PF18895">
    <property type="entry name" value="T4SS_pilin"/>
    <property type="match status" value="1"/>
</dbReference>
<keyword evidence="1" id="KW-1133">Transmembrane helix</keyword>
<comment type="caution">
    <text evidence="2">The sequence shown here is derived from an EMBL/GenBank/DDBJ whole genome shotgun (WGS) entry which is preliminary data.</text>
</comment>
<proteinExistence type="predicted"/>
<accession>K1YCL6</accession>
<evidence type="ECO:0000256" key="1">
    <source>
        <dbReference type="SAM" id="Phobius"/>
    </source>
</evidence>
<sequence>MDYRRIKNLGVIILIVLTFGMITVFADNLPKPEKMGLPFESTSDATMPIVKIIKESIKYVGILAMLALSWWGIQFLISYGADEKVKNAKNTIIYSLVGVVLSITAYAIVDIVNSITL</sequence>